<evidence type="ECO:0000313" key="4">
    <source>
        <dbReference type="EMBL" id="PYC47002.1"/>
    </source>
</evidence>
<evidence type="ECO:0000313" key="5">
    <source>
        <dbReference type="Proteomes" id="UP000248012"/>
    </source>
</evidence>
<dbReference type="OrthoDB" id="580912at2"/>
<protein>
    <recommendedName>
        <fullName evidence="6">DUF4139 domain-containing protein</fullName>
    </recommendedName>
</protein>
<keyword evidence="1" id="KW-0175">Coiled coil</keyword>
<organism evidence="4 5">
    <name type="scientific">Litorivita pollutaquae</name>
    <dbReference type="NCBI Taxonomy" id="2200892"/>
    <lineage>
        <taxon>Bacteria</taxon>
        <taxon>Pseudomonadati</taxon>
        <taxon>Pseudomonadota</taxon>
        <taxon>Alphaproteobacteria</taxon>
        <taxon>Rhodobacterales</taxon>
        <taxon>Paracoccaceae</taxon>
        <taxon>Litorivita</taxon>
    </lineage>
</organism>
<name>A0A2V4MZ88_9RHOB</name>
<dbReference type="InterPro" id="IPR037291">
    <property type="entry name" value="DUF4139"/>
</dbReference>
<accession>A0A2V4MZ88</accession>
<evidence type="ECO:0000259" key="2">
    <source>
        <dbReference type="Pfam" id="PF13598"/>
    </source>
</evidence>
<feature type="domain" description="DUF4140" evidence="3">
    <location>
        <begin position="63"/>
        <end position="168"/>
    </location>
</feature>
<gene>
    <name evidence="4" type="ORF">DI396_12340</name>
</gene>
<comment type="caution">
    <text evidence="4">The sequence shown here is derived from an EMBL/GenBank/DDBJ whole genome shotgun (WGS) entry which is preliminary data.</text>
</comment>
<dbReference type="PANTHER" id="PTHR31005:SF8">
    <property type="entry name" value="DUF4139 DOMAIN-CONTAINING PROTEIN"/>
    <property type="match status" value="1"/>
</dbReference>
<evidence type="ECO:0000256" key="1">
    <source>
        <dbReference type="SAM" id="Coils"/>
    </source>
</evidence>
<dbReference type="Proteomes" id="UP000248012">
    <property type="component" value="Unassembled WGS sequence"/>
</dbReference>
<dbReference type="AlphaFoldDB" id="A0A2V4MZ88"/>
<evidence type="ECO:0008006" key="6">
    <source>
        <dbReference type="Google" id="ProtNLM"/>
    </source>
</evidence>
<keyword evidence="5" id="KW-1185">Reference proteome</keyword>
<proteinExistence type="predicted"/>
<dbReference type="PANTHER" id="PTHR31005">
    <property type="entry name" value="DUF4139 DOMAIN-CONTAINING PROTEIN"/>
    <property type="match status" value="1"/>
</dbReference>
<sequence>MQRGCRRVPPLAFWHVYARFVADTFKEACVMRKLNWVICAALVAAPSWATADEFVISSRVAAATLYPDGGSLERRAVFDVPAGTHELLIADLPQKTLNDFPRLSVTGAKMGSVRLRTDYLPPRDDVENTAIKAAQAAVDAAEADLMAAEDARADILLARDAASARLQFLAKLGQGDAPQPSDNLRALSLMIGEETLTARQSIINAERAARALEPQLEDLREALAKAQAALAALDTESGPRAFLAVTITADAATQGEVSLRYASGAMHWAPVYDVHLTRGDSPRIAWDRFAVVSQSSGEDWVDVDLTLSTVRPSGQTDPNEVYAQLLRLYDPVDLQPVRKTMAAPAQAEIAGFANSAMDAPVMVEERAQMGFDGINYTYQYPAPVSLANNADSVRIGMGRLVTDATLIAQAAPRYDDTAFLVAQFANDTGELILPSLSASFYMDGTFVGRRSTEIIASGAKDTLSFGPIEGLRLDYRVLEQAEGDRGVISKSNRREQSLRMSVQNLTAETWNMRLIDRVPYSEQEDLDITWRASRNPSEEDVDGKRGVMAWAFELPAGAREELELETVITWPEGKELR</sequence>
<feature type="domain" description="DUF4139" evidence="2">
    <location>
        <begin position="258"/>
        <end position="572"/>
    </location>
</feature>
<dbReference type="InterPro" id="IPR011935">
    <property type="entry name" value="CHP02231"/>
</dbReference>
<feature type="coiled-coil region" evidence="1">
    <location>
        <begin position="209"/>
        <end position="236"/>
    </location>
</feature>
<evidence type="ECO:0000259" key="3">
    <source>
        <dbReference type="Pfam" id="PF13600"/>
    </source>
</evidence>
<dbReference type="Pfam" id="PF13600">
    <property type="entry name" value="DUF4140"/>
    <property type="match status" value="1"/>
</dbReference>
<dbReference type="EMBL" id="QFVT01000008">
    <property type="protein sequence ID" value="PYC47002.1"/>
    <property type="molecule type" value="Genomic_DNA"/>
</dbReference>
<dbReference type="InterPro" id="IPR025554">
    <property type="entry name" value="DUF4140"/>
</dbReference>
<dbReference type="Pfam" id="PF13598">
    <property type="entry name" value="DUF4139"/>
    <property type="match status" value="1"/>
</dbReference>
<dbReference type="NCBIfam" id="TIGR02231">
    <property type="entry name" value="mucoidy inhibitor MuiA family protein"/>
    <property type="match status" value="1"/>
</dbReference>
<reference evidence="4 5" key="1">
    <citation type="submission" date="2018-05" db="EMBL/GenBank/DDBJ databases">
        <title>Oceanovita maritima gen. nov., sp. nov., a marine bacterium in the family Rhodobacteraceae isolated from surface seawater of Lundu port Xiamen, China.</title>
        <authorList>
            <person name="Hetharua B.H."/>
            <person name="Min D."/>
            <person name="Liao H."/>
            <person name="Tian Y."/>
        </authorList>
    </citation>
    <scope>NUCLEOTIDE SEQUENCE [LARGE SCALE GENOMIC DNA]</scope>
    <source>
        <strain evidence="4 5">FSX-11</strain>
    </source>
</reference>